<dbReference type="AlphaFoldDB" id="A0A166FB94"/>
<dbReference type="EMBL" id="KV428032">
    <property type="protein sequence ID" value="KZT40471.1"/>
    <property type="molecule type" value="Genomic_DNA"/>
</dbReference>
<feature type="compositionally biased region" description="Polar residues" evidence="1">
    <location>
        <begin position="1"/>
        <end position="15"/>
    </location>
</feature>
<feature type="region of interest" description="Disordered" evidence="1">
    <location>
        <begin position="273"/>
        <end position="344"/>
    </location>
</feature>
<feature type="region of interest" description="Disordered" evidence="1">
    <location>
        <begin position="175"/>
        <end position="199"/>
    </location>
</feature>
<proteinExistence type="predicted"/>
<feature type="compositionally biased region" description="Low complexity" evidence="1">
    <location>
        <begin position="334"/>
        <end position="343"/>
    </location>
</feature>
<evidence type="ECO:0000313" key="3">
    <source>
        <dbReference type="Proteomes" id="UP000076798"/>
    </source>
</evidence>
<evidence type="ECO:0000256" key="1">
    <source>
        <dbReference type="SAM" id="MobiDB-lite"/>
    </source>
</evidence>
<feature type="compositionally biased region" description="Low complexity" evidence="1">
    <location>
        <begin position="39"/>
        <end position="58"/>
    </location>
</feature>
<gene>
    <name evidence="2" type="ORF">SISSUDRAFT_480724</name>
</gene>
<dbReference type="Proteomes" id="UP000076798">
    <property type="component" value="Unassembled WGS sequence"/>
</dbReference>
<reference evidence="2 3" key="1">
    <citation type="journal article" date="2016" name="Mol. Biol. Evol.">
        <title>Comparative Genomics of Early-Diverging Mushroom-Forming Fungi Provides Insights into the Origins of Lignocellulose Decay Capabilities.</title>
        <authorList>
            <person name="Nagy L.G."/>
            <person name="Riley R."/>
            <person name="Tritt A."/>
            <person name="Adam C."/>
            <person name="Daum C."/>
            <person name="Floudas D."/>
            <person name="Sun H."/>
            <person name="Yadav J.S."/>
            <person name="Pangilinan J."/>
            <person name="Larsson K.H."/>
            <person name="Matsuura K."/>
            <person name="Barry K."/>
            <person name="Labutti K."/>
            <person name="Kuo R."/>
            <person name="Ohm R.A."/>
            <person name="Bhattacharya S.S."/>
            <person name="Shirouzu T."/>
            <person name="Yoshinaga Y."/>
            <person name="Martin F.M."/>
            <person name="Grigoriev I.V."/>
            <person name="Hibbett D.S."/>
        </authorList>
    </citation>
    <scope>NUCLEOTIDE SEQUENCE [LARGE SCALE GENOMIC DNA]</scope>
    <source>
        <strain evidence="2 3">HHB10207 ss-3</strain>
    </source>
</reference>
<keyword evidence="3" id="KW-1185">Reference proteome</keyword>
<accession>A0A166FB94</accession>
<feature type="compositionally biased region" description="Low complexity" evidence="1">
    <location>
        <begin position="16"/>
        <end position="27"/>
    </location>
</feature>
<evidence type="ECO:0000313" key="2">
    <source>
        <dbReference type="EMBL" id="KZT40471.1"/>
    </source>
</evidence>
<feature type="compositionally biased region" description="Polar residues" evidence="1">
    <location>
        <begin position="89"/>
        <end position="113"/>
    </location>
</feature>
<protein>
    <submittedName>
        <fullName evidence="2">Uncharacterized protein</fullName>
    </submittedName>
</protein>
<sequence>MRQNMSSNVPISNYGQSMQMSSQAPQSLGQNSADHPFLYSSSSSASSQEYASGSPTRTGSGGTRGSRSHRFTPYPGSNPHGQIDIPENQLGSYQSTGMPNSGNGYHFPPNQQLHHGDIHDSVEASVQHSSSGLSLPPLTVPSSLSSSSGTQYSARPYSRDKDWDRERAWEREKEYADSTNYSLPPISSLATTNRASGGDSAAVLKRLSVQTEGARMTGEVSYQTSDVPSGVNLGRRRSLSEPVLPINSLTDEAQGQGPPSAWSTHASAFNESSTWGQNSYGQNSQDPSSQLRTTSTNHNLHSQNTHGYHLPDQEVNLGTPPSHSTGRDQSDIASPLSPSSSWSDFGVNGGLVTRPSYSRGNNGYEKQPPNLTTTMYEFRAIQALRASLILMLTCKTMVALGHKATPWQSRALQTRDYLPHAKSRCTPWG</sequence>
<organism evidence="2 3">
    <name type="scientific">Sistotremastrum suecicum HHB10207 ss-3</name>
    <dbReference type="NCBI Taxonomy" id="1314776"/>
    <lineage>
        <taxon>Eukaryota</taxon>
        <taxon>Fungi</taxon>
        <taxon>Dikarya</taxon>
        <taxon>Basidiomycota</taxon>
        <taxon>Agaricomycotina</taxon>
        <taxon>Agaricomycetes</taxon>
        <taxon>Sistotremastrales</taxon>
        <taxon>Sistotremastraceae</taxon>
        <taxon>Sistotremastrum</taxon>
    </lineage>
</organism>
<feature type="compositionally biased region" description="Low complexity" evidence="1">
    <location>
        <begin position="129"/>
        <end position="150"/>
    </location>
</feature>
<feature type="region of interest" description="Disordered" evidence="1">
    <location>
        <begin position="1"/>
        <end position="162"/>
    </location>
</feature>
<feature type="compositionally biased region" description="Polar residues" evidence="1">
    <location>
        <begin position="273"/>
        <end position="306"/>
    </location>
</feature>
<feature type="region of interest" description="Disordered" evidence="1">
    <location>
        <begin position="213"/>
        <end position="238"/>
    </location>
</feature>
<name>A0A166FB94_9AGAM</name>